<dbReference type="SMART" id="SM00042">
    <property type="entry name" value="CUB"/>
    <property type="match status" value="3"/>
</dbReference>
<feature type="domain" description="CUB" evidence="7">
    <location>
        <begin position="30"/>
        <end position="108"/>
    </location>
</feature>
<evidence type="ECO:0000256" key="6">
    <source>
        <dbReference type="SAM" id="MobiDB-lite"/>
    </source>
</evidence>
<dbReference type="Ensembl" id="ENSAPLT00000022315.1">
    <property type="protein sequence ID" value="ENSAPLP00000027302.1"/>
    <property type="gene ID" value="ENSAPLG00000017696.1"/>
</dbReference>
<evidence type="ECO:0000313" key="8">
    <source>
        <dbReference type="Ensembl" id="ENSAPLP00000027302.1"/>
    </source>
</evidence>
<dbReference type="InterPro" id="IPR000859">
    <property type="entry name" value="CUB_dom"/>
</dbReference>
<dbReference type="PANTHER" id="PTHR24251">
    <property type="entry name" value="OVOCHYMASE-RELATED"/>
    <property type="match status" value="1"/>
</dbReference>
<keyword evidence="4" id="KW-0968">Cytoplasmic vesicle</keyword>
<evidence type="ECO:0000256" key="4">
    <source>
        <dbReference type="ARBA" id="ARBA00023329"/>
    </source>
</evidence>
<feature type="region of interest" description="Disordered" evidence="6">
    <location>
        <begin position="1"/>
        <end position="47"/>
    </location>
</feature>
<dbReference type="CDD" id="cd00041">
    <property type="entry name" value="CUB"/>
    <property type="match status" value="3"/>
</dbReference>
<dbReference type="SUPFAM" id="SSF49854">
    <property type="entry name" value="Spermadhesin, CUB domain"/>
    <property type="match status" value="4"/>
</dbReference>
<dbReference type="GO" id="GO:0030133">
    <property type="term" value="C:transport vesicle"/>
    <property type="evidence" value="ECO:0007669"/>
    <property type="project" value="UniProtKB-SubCell"/>
</dbReference>
<organism evidence="8 9">
    <name type="scientific">Anas platyrhynchos platyrhynchos</name>
    <name type="common">Northern mallard</name>
    <dbReference type="NCBI Taxonomy" id="8840"/>
    <lineage>
        <taxon>Eukaryota</taxon>
        <taxon>Metazoa</taxon>
        <taxon>Chordata</taxon>
        <taxon>Craniata</taxon>
        <taxon>Vertebrata</taxon>
        <taxon>Euteleostomi</taxon>
        <taxon>Archelosauria</taxon>
        <taxon>Archosauria</taxon>
        <taxon>Dinosauria</taxon>
        <taxon>Saurischia</taxon>
        <taxon>Theropoda</taxon>
        <taxon>Coelurosauria</taxon>
        <taxon>Aves</taxon>
        <taxon>Neognathae</taxon>
        <taxon>Galloanserae</taxon>
        <taxon>Anseriformes</taxon>
        <taxon>Anatidae</taxon>
        <taxon>Anatinae</taxon>
        <taxon>Anas</taxon>
    </lineage>
</organism>
<evidence type="ECO:0000313" key="9">
    <source>
        <dbReference type="Proteomes" id="UP000016666"/>
    </source>
</evidence>
<evidence type="ECO:0000259" key="7">
    <source>
        <dbReference type="PROSITE" id="PS01180"/>
    </source>
</evidence>
<proteinExistence type="predicted"/>
<dbReference type="PROSITE" id="PS01180">
    <property type="entry name" value="CUB"/>
    <property type="match status" value="3"/>
</dbReference>
<dbReference type="AlphaFoldDB" id="A0A493TN46"/>
<dbReference type="FunFam" id="2.60.120.290:FF:000013">
    <property type="entry name" value="Membrane frizzled-related protein"/>
    <property type="match status" value="1"/>
</dbReference>
<comment type="subcellular location">
    <subcellularLocation>
        <location evidence="1">Cytoplasmic vesicle</location>
        <location evidence="1">Secretory vesicle</location>
    </subcellularLocation>
</comment>
<evidence type="ECO:0000256" key="1">
    <source>
        <dbReference type="ARBA" id="ARBA00004398"/>
    </source>
</evidence>
<feature type="domain" description="CUB" evidence="7">
    <location>
        <begin position="149"/>
        <end position="261"/>
    </location>
</feature>
<dbReference type="PANTHER" id="PTHR24251:SF53">
    <property type="entry name" value="BONE MORPHOGENETIC PROTEIN 1"/>
    <property type="match status" value="1"/>
</dbReference>
<reference evidence="8" key="3">
    <citation type="submission" date="2025-09" db="UniProtKB">
        <authorList>
            <consortium name="Ensembl"/>
        </authorList>
    </citation>
    <scope>IDENTIFICATION</scope>
</reference>
<comment type="caution">
    <text evidence="5">Lacks conserved residue(s) required for the propagation of feature annotation.</text>
</comment>
<protein>
    <submittedName>
        <fullName evidence="8">Bone morphogenetic protein 1</fullName>
    </submittedName>
</protein>
<evidence type="ECO:0000256" key="2">
    <source>
        <dbReference type="ARBA" id="ARBA00022737"/>
    </source>
</evidence>
<sequence>GEAALGPPGVLAEGARPRQPSTPSSPGRFCGNKLPEPIDNGHIQSPNYPDDYRPSKVCVWKITVSEGFHVGLTFQSFEIERHDSCAYDYLEIRDGSSEASSLIGRYCGYDNVPPPQCLPVPPSASQCFPVPPSTRAGSVTRASRPAAACGGFLTKLNGSITSPGWPKEYPPNKNCIWQLVAPTQYRISLQFDFFETEGNDVCKYDFVEVRSGLTADSKLHGKFCGAEKPDVITSQYNNMRIEFKSDNTVSKKGFKAHFFSGRAPPVTSTSGTITSPNWPDKYPSKKECTWAISTTAGHRVKLVGALDIEAQQECTYDHLEVYNGKDAKAPVLGRFCGAKEPEPIVSSGNKMFLKFVSDNSVQKKGFEATHSTGTGRGVGEASLVLGRFGGCRAGPGGPPNPPIYSAGDSVMIRFHSDDTINKKGFHLRYTSTKFQDTLHTRK</sequence>
<evidence type="ECO:0000256" key="5">
    <source>
        <dbReference type="PROSITE-ProRule" id="PRU00059"/>
    </source>
</evidence>
<evidence type="ECO:0000256" key="3">
    <source>
        <dbReference type="ARBA" id="ARBA00023157"/>
    </source>
</evidence>
<dbReference type="Gene3D" id="2.60.120.290">
    <property type="entry name" value="Spermadhesin, CUB domain"/>
    <property type="match status" value="4"/>
</dbReference>
<name>A0A493TN46_ANAPP</name>
<keyword evidence="3" id="KW-1015">Disulfide bond</keyword>
<reference evidence="9" key="1">
    <citation type="submission" date="2017-10" db="EMBL/GenBank/DDBJ databases">
        <title>A new Pekin duck reference genome.</title>
        <authorList>
            <person name="Hou Z.-C."/>
            <person name="Zhou Z.-K."/>
            <person name="Zhu F."/>
            <person name="Hou S.-S."/>
        </authorList>
    </citation>
    <scope>NUCLEOTIDE SEQUENCE [LARGE SCALE GENOMIC DNA]</scope>
</reference>
<dbReference type="Pfam" id="PF00431">
    <property type="entry name" value="CUB"/>
    <property type="match status" value="4"/>
</dbReference>
<accession>A0A493TN46</accession>
<reference evidence="8" key="2">
    <citation type="submission" date="2025-08" db="UniProtKB">
        <authorList>
            <consortium name="Ensembl"/>
        </authorList>
    </citation>
    <scope>IDENTIFICATION</scope>
</reference>
<dbReference type="GeneTree" id="ENSGT00940000157176"/>
<gene>
    <name evidence="8" type="primary">BMP1</name>
</gene>
<dbReference type="FunFam" id="2.60.120.290:FF:000007">
    <property type="entry name" value="Metalloendopeptidase"/>
    <property type="match status" value="1"/>
</dbReference>
<dbReference type="Proteomes" id="UP000016666">
    <property type="component" value="Unassembled WGS sequence"/>
</dbReference>
<dbReference type="InterPro" id="IPR035914">
    <property type="entry name" value="Sperma_CUB_dom_sf"/>
</dbReference>
<dbReference type="FunFam" id="2.60.120.290:FF:000005">
    <property type="entry name" value="Procollagen C-endopeptidase enhancer 1"/>
    <property type="match status" value="1"/>
</dbReference>
<keyword evidence="9" id="KW-1185">Reference proteome</keyword>
<keyword evidence="2" id="KW-0677">Repeat</keyword>
<feature type="domain" description="CUB" evidence="7">
    <location>
        <begin position="262"/>
        <end position="373"/>
    </location>
</feature>